<name>A0A1G5RZH1_PSEXY</name>
<dbReference type="SUPFAM" id="SSF109604">
    <property type="entry name" value="HD-domain/PDEase-like"/>
    <property type="match status" value="1"/>
</dbReference>
<dbReference type="InterPro" id="IPR006674">
    <property type="entry name" value="HD_domain"/>
</dbReference>
<dbReference type="Pfam" id="PF01966">
    <property type="entry name" value="HD"/>
    <property type="match status" value="1"/>
</dbReference>
<dbReference type="Proteomes" id="UP000199428">
    <property type="component" value="Unassembled WGS sequence"/>
</dbReference>
<dbReference type="PROSITE" id="PS51831">
    <property type="entry name" value="HD"/>
    <property type="match status" value="1"/>
</dbReference>
<dbReference type="InterPro" id="IPR006675">
    <property type="entry name" value="HDIG_dom"/>
</dbReference>
<dbReference type="NCBIfam" id="TIGR00277">
    <property type="entry name" value="HDIG"/>
    <property type="match status" value="1"/>
</dbReference>
<protein>
    <submittedName>
        <fullName evidence="2">HDIG domain-containing protein</fullName>
    </submittedName>
</protein>
<dbReference type="SMART" id="SM00471">
    <property type="entry name" value="HDc"/>
    <property type="match status" value="1"/>
</dbReference>
<evidence type="ECO:0000313" key="3">
    <source>
        <dbReference type="Proteomes" id="UP000199428"/>
    </source>
</evidence>
<accession>A0A1G5RZH1</accession>
<feature type="domain" description="HD" evidence="1">
    <location>
        <begin position="28"/>
        <end position="149"/>
    </location>
</feature>
<gene>
    <name evidence="2" type="ORF">SAMN02910350_01749</name>
</gene>
<dbReference type="CDD" id="cd00077">
    <property type="entry name" value="HDc"/>
    <property type="match status" value="1"/>
</dbReference>
<dbReference type="Gene3D" id="1.10.3210.10">
    <property type="entry name" value="Hypothetical protein af1432"/>
    <property type="match status" value="1"/>
</dbReference>
<dbReference type="EMBL" id="FMWK01000008">
    <property type="protein sequence ID" value="SCZ79347.1"/>
    <property type="molecule type" value="Genomic_DNA"/>
</dbReference>
<dbReference type="InterPro" id="IPR003607">
    <property type="entry name" value="HD/PDEase_dom"/>
</dbReference>
<reference evidence="2 3" key="1">
    <citation type="submission" date="2016-10" db="EMBL/GenBank/DDBJ databases">
        <authorList>
            <person name="de Groot N.N."/>
        </authorList>
    </citation>
    <scope>NUCLEOTIDE SEQUENCE [LARGE SCALE GENOMIC DNA]</scope>
    <source>
        <strain evidence="2 3">DSM 10317</strain>
    </source>
</reference>
<organism evidence="2 3">
    <name type="scientific">Pseudobutyrivibrio xylanivorans</name>
    <dbReference type="NCBI Taxonomy" id="185007"/>
    <lineage>
        <taxon>Bacteria</taxon>
        <taxon>Bacillati</taxon>
        <taxon>Bacillota</taxon>
        <taxon>Clostridia</taxon>
        <taxon>Lachnospirales</taxon>
        <taxon>Lachnospiraceae</taxon>
        <taxon>Pseudobutyrivibrio</taxon>
    </lineage>
</organism>
<dbReference type="RefSeq" id="WP_090162792.1">
    <property type="nucleotide sequence ID" value="NZ_FMWK01000008.1"/>
</dbReference>
<proteinExistence type="predicted"/>
<evidence type="ECO:0000313" key="2">
    <source>
        <dbReference type="EMBL" id="SCZ79347.1"/>
    </source>
</evidence>
<sequence>MINEQKVKQLFANYTKDYNPEDPKISLKISHTYRVAENSKAIAESLGLSDEDIELAWLIGMLHDIGRFEQIKRYQTFSDDRSVDHAEFGADLLFKDPGLIKDYIETRDYDDIIETAIREHNKYRISEDLDDRTEMFANIIRDADKIDIFRVQVEEPIEGIYGVPFEYIKQQPLSDQVLEQIKAHTAVLRSTKISYLDYYVGHFSLAFELVFPHSRKLTLQQGYLEQLLTIHVDNEATQQKLDFIKKEIESFLFA</sequence>
<dbReference type="AlphaFoldDB" id="A0A1G5RZH1"/>
<evidence type="ECO:0000259" key="1">
    <source>
        <dbReference type="PROSITE" id="PS51831"/>
    </source>
</evidence>